<feature type="region of interest" description="Disordered" evidence="1">
    <location>
        <begin position="88"/>
        <end position="135"/>
    </location>
</feature>
<dbReference type="AlphaFoldDB" id="L9K900"/>
<dbReference type="EMBL" id="KB320897">
    <property type="protein sequence ID" value="ELW59123.1"/>
    <property type="molecule type" value="Genomic_DNA"/>
</dbReference>
<reference evidence="3" key="1">
    <citation type="submission" date="2012-07" db="EMBL/GenBank/DDBJ databases">
        <title>Genome of the Chinese tree shrew, a rising model animal genetically related to primates.</title>
        <authorList>
            <person name="Zhang G."/>
            <person name="Fan Y."/>
            <person name="Yao Y."/>
            <person name="Huang Z."/>
        </authorList>
    </citation>
    <scope>NUCLEOTIDE SEQUENCE [LARGE SCALE GENOMIC DNA]</scope>
</reference>
<dbReference type="InParanoid" id="L9K900"/>
<name>L9K900_TUPCH</name>
<keyword evidence="3" id="KW-1185">Reference proteome</keyword>
<protein>
    <submittedName>
        <fullName evidence="2">Uncharacterized protein</fullName>
    </submittedName>
</protein>
<accession>L9K900</accession>
<evidence type="ECO:0000256" key="1">
    <source>
        <dbReference type="SAM" id="MobiDB-lite"/>
    </source>
</evidence>
<organism evidence="2 3">
    <name type="scientific">Tupaia chinensis</name>
    <name type="common">Chinese tree shrew</name>
    <name type="synonym">Tupaia belangeri chinensis</name>
    <dbReference type="NCBI Taxonomy" id="246437"/>
    <lineage>
        <taxon>Eukaryota</taxon>
        <taxon>Metazoa</taxon>
        <taxon>Chordata</taxon>
        <taxon>Craniata</taxon>
        <taxon>Vertebrata</taxon>
        <taxon>Euteleostomi</taxon>
        <taxon>Mammalia</taxon>
        <taxon>Eutheria</taxon>
        <taxon>Euarchontoglires</taxon>
        <taxon>Scandentia</taxon>
        <taxon>Tupaiidae</taxon>
        <taxon>Tupaia</taxon>
    </lineage>
</organism>
<feature type="compositionally biased region" description="Polar residues" evidence="1">
    <location>
        <begin position="14"/>
        <end position="28"/>
    </location>
</feature>
<feature type="compositionally biased region" description="Low complexity" evidence="1">
    <location>
        <begin position="1"/>
        <end position="13"/>
    </location>
</feature>
<feature type="compositionally biased region" description="Polar residues" evidence="1">
    <location>
        <begin position="110"/>
        <end position="129"/>
    </location>
</feature>
<gene>
    <name evidence="2" type="ORF">TREES_T100012082</name>
</gene>
<feature type="region of interest" description="Disordered" evidence="1">
    <location>
        <begin position="1"/>
        <end position="71"/>
    </location>
</feature>
<evidence type="ECO:0000313" key="2">
    <source>
        <dbReference type="EMBL" id="ELW59123.1"/>
    </source>
</evidence>
<feature type="compositionally biased region" description="Polar residues" evidence="1">
    <location>
        <begin position="62"/>
        <end position="71"/>
    </location>
</feature>
<dbReference type="Proteomes" id="UP000011518">
    <property type="component" value="Unassembled WGS sequence"/>
</dbReference>
<reference evidence="3" key="2">
    <citation type="journal article" date="2013" name="Nat. Commun.">
        <title>Genome of the Chinese tree shrew.</title>
        <authorList>
            <person name="Fan Y."/>
            <person name="Huang Z.Y."/>
            <person name="Cao C.C."/>
            <person name="Chen C.S."/>
            <person name="Chen Y.X."/>
            <person name="Fan D.D."/>
            <person name="He J."/>
            <person name="Hou H.L."/>
            <person name="Hu L."/>
            <person name="Hu X.T."/>
            <person name="Jiang X.T."/>
            <person name="Lai R."/>
            <person name="Lang Y.S."/>
            <person name="Liang B."/>
            <person name="Liao S.G."/>
            <person name="Mu D."/>
            <person name="Ma Y.Y."/>
            <person name="Niu Y.Y."/>
            <person name="Sun X.Q."/>
            <person name="Xia J.Q."/>
            <person name="Xiao J."/>
            <person name="Xiong Z.Q."/>
            <person name="Xu L."/>
            <person name="Yang L."/>
            <person name="Zhang Y."/>
            <person name="Zhao W."/>
            <person name="Zhao X.D."/>
            <person name="Zheng Y.T."/>
            <person name="Zhou J.M."/>
            <person name="Zhu Y.B."/>
            <person name="Zhang G.J."/>
            <person name="Wang J."/>
            <person name="Yao Y.G."/>
        </authorList>
    </citation>
    <scope>NUCLEOTIDE SEQUENCE [LARGE SCALE GENOMIC DNA]</scope>
</reference>
<sequence length="184" mass="18441">MAAGMGTGEAATARQQLEGQDSGTSLGSSEAGAFMTEAFTDAPQGQVGPPVTLTASRAGMESSPTSTGQQGTLQQAVAIAPTAFHNMPQQRAGWGGAPGATSAVPGTERATLTTPVPSGDTQKEQSTALPGSCSPLPKVLRRQPPQATGWSRAVTKLSAIPSGFPEVAVSRVGQGVMAVPSVLL</sequence>
<proteinExistence type="predicted"/>
<evidence type="ECO:0000313" key="3">
    <source>
        <dbReference type="Proteomes" id="UP000011518"/>
    </source>
</evidence>